<evidence type="ECO:0000313" key="2">
    <source>
        <dbReference type="Proteomes" id="UP001062443"/>
    </source>
</evidence>
<reference evidence="1" key="1">
    <citation type="submission" date="2013-04" db="EMBL/GenBank/DDBJ databases">
        <title>The genome sequencing project of 58 acetic acid bacteria.</title>
        <authorList>
            <person name="Okamoto-Kainuma A."/>
            <person name="Ishikawa M."/>
            <person name="Umino S."/>
            <person name="Koizumi Y."/>
            <person name="Shiwa Y."/>
            <person name="Yoshikawa H."/>
            <person name="Matsutani M."/>
            <person name="Matsushita K."/>
        </authorList>
    </citation>
    <scope>NUCLEOTIDE SEQUENCE</scope>
    <source>
        <strain evidence="1">NBRC 106556</strain>
    </source>
</reference>
<evidence type="ECO:0000313" key="1">
    <source>
        <dbReference type="EMBL" id="GBR48320.1"/>
    </source>
</evidence>
<organism evidence="1 2">
    <name type="scientific">Neokomagataea tanensis NBRC 106556</name>
    <dbReference type="NCBI Taxonomy" id="1223519"/>
    <lineage>
        <taxon>Bacteria</taxon>
        <taxon>Pseudomonadati</taxon>
        <taxon>Pseudomonadota</taxon>
        <taxon>Alphaproteobacteria</taxon>
        <taxon>Acetobacterales</taxon>
        <taxon>Acetobacteraceae</taxon>
        <taxon>Neokomagataea</taxon>
    </lineage>
</organism>
<keyword evidence="2" id="KW-1185">Reference proteome</keyword>
<protein>
    <submittedName>
        <fullName evidence="1">Uncharacterized protein</fullName>
    </submittedName>
</protein>
<comment type="caution">
    <text evidence="1">The sequence shown here is derived from an EMBL/GenBank/DDBJ whole genome shotgun (WGS) entry which is preliminary data.</text>
</comment>
<gene>
    <name evidence="1" type="ORF">AA106556_1759</name>
</gene>
<dbReference type="Proteomes" id="UP001062443">
    <property type="component" value="Unassembled WGS sequence"/>
</dbReference>
<accession>A0ABQ0QKR1</accession>
<proteinExistence type="predicted"/>
<dbReference type="EMBL" id="BAQB01000026">
    <property type="protein sequence ID" value="GBR48320.1"/>
    <property type="molecule type" value="Genomic_DNA"/>
</dbReference>
<sequence length="113" mass="13182">MIFPRLAYTELPSLAGLLYINNDQIKEWVIKTYSLPKKYLDDSMALTLGHIESIVGERKYFGYCIRHAPINFIKYFIDYAAIMLDARFAQYRGQQYKLHAFFLRAHQVGLGTP</sequence>
<name>A0ABQ0QKR1_9PROT</name>